<sequence length="196" mass="22186">MFTVKGKTMLSGVPENIVSSPASGESIFNGPSSTSLKSRRVFNLGVLDGYRFLCNVRFKIWWMIPSFGNQVVRFLWKLRCFSWRALKRLSSMMKTSLQGSSDNQLQLNFHTLNFHFSNAPGDPNVQTCEVKEALFINSGVNPCELIKNSIKILSKHKGTFSHVDGKKVQIAAVAFNRLFEGEIVAVDWDIFQVRYL</sequence>
<dbReference type="STRING" id="49390.A0A068UWD2"/>
<accession>A0A068UWD2</accession>
<name>A0A068UWD2_COFCA</name>
<evidence type="ECO:0000256" key="1">
    <source>
        <dbReference type="ARBA" id="ARBA00023277"/>
    </source>
</evidence>
<evidence type="ECO:0000313" key="3">
    <source>
        <dbReference type="Proteomes" id="UP000295252"/>
    </source>
</evidence>
<protein>
    <submittedName>
        <fullName evidence="2">Uncharacterized protein</fullName>
    </submittedName>
</protein>
<dbReference type="OMA" id="GDPAMEE"/>
<keyword evidence="1" id="KW-0119">Carbohydrate metabolism</keyword>
<keyword evidence="3" id="KW-1185">Reference proteome</keyword>
<dbReference type="InParanoid" id="A0A068UWD2"/>
<organism evidence="2 3">
    <name type="scientific">Coffea canephora</name>
    <name type="common">Robusta coffee</name>
    <dbReference type="NCBI Taxonomy" id="49390"/>
    <lineage>
        <taxon>Eukaryota</taxon>
        <taxon>Viridiplantae</taxon>
        <taxon>Streptophyta</taxon>
        <taxon>Embryophyta</taxon>
        <taxon>Tracheophyta</taxon>
        <taxon>Spermatophyta</taxon>
        <taxon>Magnoliopsida</taxon>
        <taxon>eudicotyledons</taxon>
        <taxon>Gunneridae</taxon>
        <taxon>Pentapetalae</taxon>
        <taxon>asterids</taxon>
        <taxon>lamiids</taxon>
        <taxon>Gentianales</taxon>
        <taxon>Rubiaceae</taxon>
        <taxon>Ixoroideae</taxon>
        <taxon>Gardenieae complex</taxon>
        <taxon>Bertiereae - Coffeeae clade</taxon>
        <taxon>Coffeeae</taxon>
        <taxon>Coffea</taxon>
    </lineage>
</organism>
<dbReference type="Pfam" id="PF05691">
    <property type="entry name" value="Raffinose_syn"/>
    <property type="match status" value="1"/>
</dbReference>
<dbReference type="Gramene" id="CDP12681">
    <property type="protein sequence ID" value="CDP12681"/>
    <property type="gene ID" value="GSCOC_T00037270001"/>
</dbReference>
<dbReference type="EMBL" id="HG739154">
    <property type="protein sequence ID" value="CDP12681.1"/>
    <property type="molecule type" value="Genomic_DNA"/>
</dbReference>
<dbReference type="PhylomeDB" id="A0A068UWD2"/>
<evidence type="ECO:0000313" key="2">
    <source>
        <dbReference type="EMBL" id="CDP12681.1"/>
    </source>
</evidence>
<dbReference type="PANTHER" id="PTHR31268:SF10">
    <property type="entry name" value="GALACTINOL--SUCROSE GALACTOSYLTRANSFERASE"/>
    <property type="match status" value="1"/>
</dbReference>
<dbReference type="PANTHER" id="PTHR31268">
    <property type="match status" value="1"/>
</dbReference>
<proteinExistence type="predicted"/>
<dbReference type="OrthoDB" id="1194211at2759"/>
<dbReference type="Proteomes" id="UP000295252">
    <property type="component" value="Chromosome VI"/>
</dbReference>
<gene>
    <name evidence="2" type="ORF">GSCOC_T00037270001</name>
</gene>
<reference evidence="3" key="1">
    <citation type="journal article" date="2014" name="Science">
        <title>The coffee genome provides insight into the convergent evolution of caffeine biosynthesis.</title>
        <authorList>
            <person name="Denoeud F."/>
            <person name="Carretero-Paulet L."/>
            <person name="Dereeper A."/>
            <person name="Droc G."/>
            <person name="Guyot R."/>
            <person name="Pietrella M."/>
            <person name="Zheng C."/>
            <person name="Alberti A."/>
            <person name="Anthony F."/>
            <person name="Aprea G."/>
            <person name="Aury J.M."/>
            <person name="Bento P."/>
            <person name="Bernard M."/>
            <person name="Bocs S."/>
            <person name="Campa C."/>
            <person name="Cenci A."/>
            <person name="Combes M.C."/>
            <person name="Crouzillat D."/>
            <person name="Da Silva C."/>
            <person name="Daddiego L."/>
            <person name="De Bellis F."/>
            <person name="Dussert S."/>
            <person name="Garsmeur O."/>
            <person name="Gayraud T."/>
            <person name="Guignon V."/>
            <person name="Jahn K."/>
            <person name="Jamilloux V."/>
            <person name="Joet T."/>
            <person name="Labadie K."/>
            <person name="Lan T."/>
            <person name="Leclercq J."/>
            <person name="Lepelley M."/>
            <person name="Leroy T."/>
            <person name="Li L.T."/>
            <person name="Librado P."/>
            <person name="Lopez L."/>
            <person name="Munoz A."/>
            <person name="Noel B."/>
            <person name="Pallavicini A."/>
            <person name="Perrotta G."/>
            <person name="Poncet V."/>
            <person name="Pot D."/>
            <person name="Priyono X."/>
            <person name="Rigoreau M."/>
            <person name="Rouard M."/>
            <person name="Rozas J."/>
            <person name="Tranchant-Dubreuil C."/>
            <person name="VanBuren R."/>
            <person name="Zhang Q."/>
            <person name="Andrade A.C."/>
            <person name="Argout X."/>
            <person name="Bertrand B."/>
            <person name="de Kochko A."/>
            <person name="Graziosi G."/>
            <person name="Henry R.J."/>
            <person name="Jayarama X."/>
            <person name="Ming R."/>
            <person name="Nagai C."/>
            <person name="Rounsley S."/>
            <person name="Sankoff D."/>
            <person name="Giuliano G."/>
            <person name="Albert V.A."/>
            <person name="Wincker P."/>
            <person name="Lashermes P."/>
        </authorList>
    </citation>
    <scope>NUCLEOTIDE SEQUENCE [LARGE SCALE GENOMIC DNA]</scope>
    <source>
        <strain evidence="3">cv. DH200-94</strain>
    </source>
</reference>
<dbReference type="InterPro" id="IPR008811">
    <property type="entry name" value="Glycosyl_hydrolases_36"/>
</dbReference>
<dbReference type="AlphaFoldDB" id="A0A068UWD2"/>